<feature type="domain" description="Integral membrane bound transporter" evidence="7">
    <location>
        <begin position="354"/>
        <end position="474"/>
    </location>
</feature>
<dbReference type="OrthoDB" id="70468at2157"/>
<feature type="transmembrane region" description="Helical" evidence="6">
    <location>
        <begin position="73"/>
        <end position="92"/>
    </location>
</feature>
<evidence type="ECO:0000313" key="9">
    <source>
        <dbReference type="Proteomes" id="UP000007360"/>
    </source>
</evidence>
<evidence type="ECO:0000256" key="6">
    <source>
        <dbReference type="SAM" id="Phobius"/>
    </source>
</evidence>
<dbReference type="Proteomes" id="UP000007360">
    <property type="component" value="Unassembled WGS sequence"/>
</dbReference>
<name>K2RR79_METFP</name>
<feature type="transmembrane region" description="Helical" evidence="6">
    <location>
        <begin position="349"/>
        <end position="377"/>
    </location>
</feature>
<protein>
    <recommendedName>
        <fullName evidence="7">Integral membrane bound transporter domain-containing protein</fullName>
    </recommendedName>
</protein>
<evidence type="ECO:0000259" key="7">
    <source>
        <dbReference type="Pfam" id="PF13515"/>
    </source>
</evidence>
<feature type="transmembrane region" description="Helical" evidence="6">
    <location>
        <begin position="457"/>
        <end position="479"/>
    </location>
</feature>
<evidence type="ECO:0000256" key="4">
    <source>
        <dbReference type="ARBA" id="ARBA00022989"/>
    </source>
</evidence>
<evidence type="ECO:0000256" key="1">
    <source>
        <dbReference type="ARBA" id="ARBA00004651"/>
    </source>
</evidence>
<sequence length="660" mass="74063">MEKKGFAGRLKTLSKPTGKPMWSQAFKSIILMVLAALIAKSLGFDDGIKAVMFITLIATIIIDLPLPLRKIIPMALVGFIMTFLAFISSSLALSSLPVFLFFTVIWAFLSLSMYIFSETFGLFGFIIFCGYFLSVALVNKGASTLEWGLYIILAYLVASILFIPKIWGRKKDISKMIASPFVPETSLERVLSVRQALSGIPLDRKDYELFRIGNYLTGFRGYSKLMFSRLSSQSQELLKSFMDAVNKSSLEIAGSITSTPSTVQLESVDQEIENIQKSVNSSDPNNKALVEVSTEIKTLLQKANALLIEKYHSSEKLKIPSPQSSLKEVLSANFNLENMYIRHALRFSLALTLGLLVVYLTHGRDALWVTMGILIIIKPDVTSTLNNIILRVSFNVFAILLAILLGFLFPHYALFGLAFLMLFLFRAFYPSYMGLSVMFLSIFVVLIWPNGPVWENAVARIIDISIGAIIAFVCAYLILPSRMTVDLPGQIAKVIHANREYANAVIPDGDREYDHENAVKYFRKYMLEEKNLESAIKKVDDTFNDVDDDVSLYHELSAVNKKLAADISSIATLIESKPLPDIYRFKEQLIDSLNELALSINKNVVLPRANINQSYRDSDVAETSTLESYLDWVRNDVKFLQEGVELGHKTGALERYRDMT</sequence>
<dbReference type="AlphaFoldDB" id="K2RR79"/>
<feature type="transmembrane region" description="Helical" evidence="6">
    <location>
        <begin position="48"/>
        <end position="66"/>
    </location>
</feature>
<reference evidence="8 9" key="1">
    <citation type="journal article" date="2012" name="J. Bacteriol.">
        <title>Draft genome sequence of Methanobacterium formicicum DSM 3637, an archaebacterium isolated from the methane producer amoeba Pelomyxa palustris.</title>
        <authorList>
            <person name="Gutierrez G."/>
        </authorList>
    </citation>
    <scope>NUCLEOTIDE SEQUENCE [LARGE SCALE GENOMIC DNA]</scope>
    <source>
        <strain evidence="9">DSM 3637 / PP1</strain>
    </source>
</reference>
<feature type="transmembrane region" description="Helical" evidence="6">
    <location>
        <begin position="397"/>
        <end position="425"/>
    </location>
</feature>
<dbReference type="RefSeq" id="WP_004031503.1">
    <property type="nucleotide sequence ID" value="NZ_AMPO01000009.1"/>
</dbReference>
<dbReference type="EMBL" id="AMPO01000009">
    <property type="protein sequence ID" value="EKF85250.1"/>
    <property type="molecule type" value="Genomic_DNA"/>
</dbReference>
<gene>
    <name evidence="8" type="ORF">A994_10223</name>
</gene>
<keyword evidence="4 6" id="KW-1133">Transmembrane helix</keyword>
<evidence type="ECO:0000256" key="3">
    <source>
        <dbReference type="ARBA" id="ARBA00022692"/>
    </source>
</evidence>
<keyword evidence="3 6" id="KW-0812">Transmembrane</keyword>
<proteinExistence type="predicted"/>
<feature type="transmembrane region" description="Helical" evidence="6">
    <location>
        <begin position="123"/>
        <end position="141"/>
    </location>
</feature>
<feature type="transmembrane region" description="Helical" evidence="6">
    <location>
        <begin position="21"/>
        <end position="42"/>
    </location>
</feature>
<comment type="caution">
    <text evidence="8">The sequence shown here is derived from an EMBL/GenBank/DDBJ whole genome shotgun (WGS) entry which is preliminary data.</text>
</comment>
<dbReference type="PANTHER" id="PTHR30509">
    <property type="entry name" value="P-HYDROXYBENZOIC ACID EFFLUX PUMP SUBUNIT-RELATED"/>
    <property type="match status" value="1"/>
</dbReference>
<evidence type="ECO:0000256" key="5">
    <source>
        <dbReference type="ARBA" id="ARBA00023136"/>
    </source>
</evidence>
<dbReference type="Pfam" id="PF13515">
    <property type="entry name" value="FUSC_2"/>
    <property type="match status" value="1"/>
</dbReference>
<evidence type="ECO:0000256" key="2">
    <source>
        <dbReference type="ARBA" id="ARBA00022475"/>
    </source>
</evidence>
<keyword evidence="9" id="KW-1185">Reference proteome</keyword>
<accession>K2RR79</accession>
<comment type="subcellular location">
    <subcellularLocation>
        <location evidence="1">Cell membrane</location>
        <topology evidence="1">Multi-pass membrane protein</topology>
    </subcellularLocation>
</comment>
<evidence type="ECO:0000313" key="8">
    <source>
        <dbReference type="EMBL" id="EKF85250.1"/>
    </source>
</evidence>
<dbReference type="GO" id="GO:0005886">
    <property type="term" value="C:plasma membrane"/>
    <property type="evidence" value="ECO:0007669"/>
    <property type="project" value="UniProtKB-SubCell"/>
</dbReference>
<feature type="transmembrane region" description="Helical" evidence="6">
    <location>
        <begin position="432"/>
        <end position="451"/>
    </location>
</feature>
<keyword evidence="5 6" id="KW-0472">Membrane</keyword>
<dbReference type="PATRIC" id="fig|1204725.3.peg.2057"/>
<organism evidence="8 9">
    <name type="scientific">Methanobacterium formicicum (strain DSM 3637 / PP1)</name>
    <dbReference type="NCBI Taxonomy" id="1204725"/>
    <lineage>
        <taxon>Archaea</taxon>
        <taxon>Methanobacteriati</taxon>
        <taxon>Methanobacteriota</taxon>
        <taxon>Methanomada group</taxon>
        <taxon>Methanobacteria</taxon>
        <taxon>Methanobacteriales</taxon>
        <taxon>Methanobacteriaceae</taxon>
        <taxon>Methanobacterium</taxon>
    </lineage>
</organism>
<feature type="transmembrane region" description="Helical" evidence="6">
    <location>
        <begin position="147"/>
        <end position="167"/>
    </location>
</feature>
<keyword evidence="2" id="KW-1003">Cell membrane</keyword>
<dbReference type="InterPro" id="IPR049453">
    <property type="entry name" value="Memb_transporter_dom"/>
</dbReference>
<dbReference type="PANTHER" id="PTHR30509:SF9">
    <property type="entry name" value="MULTIDRUG RESISTANCE PROTEIN MDTO"/>
    <property type="match status" value="1"/>
</dbReference>